<dbReference type="SUPFAM" id="SSF56436">
    <property type="entry name" value="C-type lectin-like"/>
    <property type="match status" value="1"/>
</dbReference>
<dbReference type="PANTHER" id="PTHR22801">
    <property type="entry name" value="LITHOSTATHINE"/>
    <property type="match status" value="1"/>
</dbReference>
<protein>
    <submittedName>
        <fullName evidence="5">C-type lectin domain family 4 member G-like</fullName>
    </submittedName>
</protein>
<sequence>MTGFGFLNTLWVIAFTFHGLECSNQCENGWVEFERGCYFFSNNKMSFKDAMVTCYNMGGALLELQNRLEENWLDIHRYHHGFWVGVTDIHIENHFVALSNGRTPHYIHWAKGEPNDHAGKEDCTVHLLSTKAWNDTPCSSKVHFVCKKEIIKTCIS</sequence>
<dbReference type="KEGG" id="cvn:111115297"/>
<dbReference type="PROSITE" id="PS50041">
    <property type="entry name" value="C_TYPE_LECTIN_2"/>
    <property type="match status" value="1"/>
</dbReference>
<name>A0A8B8C292_CRAVI</name>
<accession>A0A8B8C292</accession>
<evidence type="ECO:0000313" key="5">
    <source>
        <dbReference type="RefSeq" id="XP_022309695.1"/>
    </source>
</evidence>
<keyword evidence="4" id="KW-1185">Reference proteome</keyword>
<evidence type="ECO:0000259" key="3">
    <source>
        <dbReference type="PROSITE" id="PS50041"/>
    </source>
</evidence>
<evidence type="ECO:0000313" key="4">
    <source>
        <dbReference type="Proteomes" id="UP000694844"/>
    </source>
</evidence>
<organism evidence="4 5">
    <name type="scientific">Crassostrea virginica</name>
    <name type="common">Eastern oyster</name>
    <dbReference type="NCBI Taxonomy" id="6565"/>
    <lineage>
        <taxon>Eukaryota</taxon>
        <taxon>Metazoa</taxon>
        <taxon>Spiralia</taxon>
        <taxon>Lophotrochozoa</taxon>
        <taxon>Mollusca</taxon>
        <taxon>Bivalvia</taxon>
        <taxon>Autobranchia</taxon>
        <taxon>Pteriomorphia</taxon>
        <taxon>Ostreida</taxon>
        <taxon>Ostreoidea</taxon>
        <taxon>Ostreidae</taxon>
        <taxon>Crassostrea</taxon>
    </lineage>
</organism>
<feature type="signal peptide" evidence="2">
    <location>
        <begin position="1"/>
        <end position="22"/>
    </location>
</feature>
<evidence type="ECO:0000256" key="1">
    <source>
        <dbReference type="ARBA" id="ARBA00023157"/>
    </source>
</evidence>
<dbReference type="PANTHER" id="PTHR22801:SF63">
    <property type="entry name" value="C-TYPE LECTIN DOMAIN-CONTAINING PROTEIN"/>
    <property type="match status" value="1"/>
</dbReference>
<dbReference type="Proteomes" id="UP000694844">
    <property type="component" value="Chromosome 9"/>
</dbReference>
<dbReference type="InterPro" id="IPR050801">
    <property type="entry name" value="Ca-Dep_Lectins_ImmuneDev"/>
</dbReference>
<dbReference type="PROSITE" id="PS00615">
    <property type="entry name" value="C_TYPE_LECTIN_1"/>
    <property type="match status" value="1"/>
</dbReference>
<gene>
    <name evidence="5" type="primary">LOC111115297</name>
</gene>
<evidence type="ECO:0000256" key="2">
    <source>
        <dbReference type="SAM" id="SignalP"/>
    </source>
</evidence>
<dbReference type="InterPro" id="IPR016186">
    <property type="entry name" value="C-type_lectin-like/link_sf"/>
</dbReference>
<dbReference type="SMART" id="SM00034">
    <property type="entry name" value="CLECT"/>
    <property type="match status" value="1"/>
</dbReference>
<dbReference type="InterPro" id="IPR018378">
    <property type="entry name" value="C-type_lectin_CS"/>
</dbReference>
<dbReference type="Pfam" id="PF00059">
    <property type="entry name" value="Lectin_C"/>
    <property type="match status" value="1"/>
</dbReference>
<dbReference type="OrthoDB" id="441660at2759"/>
<dbReference type="InterPro" id="IPR016187">
    <property type="entry name" value="CTDL_fold"/>
</dbReference>
<dbReference type="AlphaFoldDB" id="A0A8B8C292"/>
<dbReference type="GeneID" id="111115297"/>
<feature type="chain" id="PRO_5034488228" evidence="2">
    <location>
        <begin position="23"/>
        <end position="156"/>
    </location>
</feature>
<keyword evidence="1" id="KW-1015">Disulfide bond</keyword>
<feature type="domain" description="C-type lectin" evidence="3">
    <location>
        <begin position="33"/>
        <end position="147"/>
    </location>
</feature>
<keyword evidence="2" id="KW-0732">Signal</keyword>
<reference evidence="5" key="1">
    <citation type="submission" date="2025-08" db="UniProtKB">
        <authorList>
            <consortium name="RefSeq"/>
        </authorList>
    </citation>
    <scope>IDENTIFICATION</scope>
    <source>
        <tissue evidence="5">Whole sample</tissue>
    </source>
</reference>
<dbReference type="InterPro" id="IPR001304">
    <property type="entry name" value="C-type_lectin-like"/>
</dbReference>
<dbReference type="RefSeq" id="XP_022309695.1">
    <property type="nucleotide sequence ID" value="XM_022453987.1"/>
</dbReference>
<dbReference type="Gene3D" id="3.10.100.10">
    <property type="entry name" value="Mannose-Binding Protein A, subunit A"/>
    <property type="match status" value="1"/>
</dbReference>
<proteinExistence type="predicted"/>